<evidence type="ECO:0000313" key="11">
    <source>
        <dbReference type="Proteomes" id="UP001176940"/>
    </source>
</evidence>
<dbReference type="PANTHER" id="PTHR24351">
    <property type="entry name" value="RIBOSOMAL PROTEIN S6 KINASE"/>
    <property type="match status" value="1"/>
</dbReference>
<dbReference type="InterPro" id="IPR000719">
    <property type="entry name" value="Prot_kinase_dom"/>
</dbReference>
<dbReference type="PROSITE" id="PS50011">
    <property type="entry name" value="PROTEIN_KINASE_DOM"/>
    <property type="match status" value="1"/>
</dbReference>
<evidence type="ECO:0000256" key="2">
    <source>
        <dbReference type="ARBA" id="ARBA00022553"/>
    </source>
</evidence>
<name>A0ABN9LRU7_9NEOB</name>
<sequence>MSTTRSKEDKERRKMGGAGPRTSTSLGPDRPAGGSGVQPSSSSIISHSIKERLLFHHVLGVGSYGKVLLAEDTLTRKEFAVKIIGKTALLAGGDRLDVMVERRVLQMASGSPFLVHSAFAFQTKMNIFFGMEYMSCGDFHQLLERNGPLDIASARFYTAELVCGIQFLHSRGVIHRDLKPENILVAETGHIKITDYGLALDNMHGDQTATSFAGTIGYMAPETNISDAFRRIDTRRNRRATVAPVVADRRKQKTLHVTFFAADGLPFPTAHARPELRPHLPAPHNGAADALEKCIRCPRCAAHSLLASVPQPDTLRRAEFDASVKVALVILDMQEYNAGVDWFSLGVIINEMLTGFSTFDPAVFDESSSGAKDIIEQLLQEDPVQRLGVHGDIREHLFFQGIDWVSVEALRMAPPYIPVVGLGAYIQHIRMLNIRAESQLSLIPGSMLLSCSEGFHFSTEDPQQDSSSIISEQAAYLSLQKTMPRRPEHRMSNTIRDLQIDKYK</sequence>
<evidence type="ECO:0000256" key="6">
    <source>
        <dbReference type="ARBA" id="ARBA00022840"/>
    </source>
</evidence>
<evidence type="ECO:0000256" key="7">
    <source>
        <dbReference type="PROSITE-ProRule" id="PRU10141"/>
    </source>
</evidence>
<evidence type="ECO:0000256" key="4">
    <source>
        <dbReference type="ARBA" id="ARBA00022741"/>
    </source>
</evidence>
<keyword evidence="5" id="KW-0418">Kinase</keyword>
<dbReference type="Pfam" id="PF00069">
    <property type="entry name" value="Pkinase"/>
    <property type="match status" value="1"/>
</dbReference>
<dbReference type="SUPFAM" id="SSF56112">
    <property type="entry name" value="Protein kinase-like (PK-like)"/>
    <property type="match status" value="1"/>
</dbReference>
<feature type="binding site" evidence="7">
    <location>
        <position position="86"/>
    </location>
    <ligand>
        <name>ATP</name>
        <dbReference type="ChEBI" id="CHEBI:30616"/>
    </ligand>
</feature>
<dbReference type="InterPro" id="IPR017441">
    <property type="entry name" value="Protein_kinase_ATP_BS"/>
</dbReference>
<comment type="caution">
    <text evidence="10">The sequence shown here is derived from an EMBL/GenBank/DDBJ whole genome shotgun (WGS) entry which is preliminary data.</text>
</comment>
<reference evidence="10" key="1">
    <citation type="submission" date="2023-07" db="EMBL/GenBank/DDBJ databases">
        <authorList>
            <person name="Stuckert A."/>
        </authorList>
    </citation>
    <scope>NUCLEOTIDE SEQUENCE</scope>
</reference>
<keyword evidence="1" id="KW-0723">Serine/threonine-protein kinase</keyword>
<dbReference type="CDD" id="cd05123">
    <property type="entry name" value="STKc_AGC"/>
    <property type="match status" value="1"/>
</dbReference>
<evidence type="ECO:0000256" key="3">
    <source>
        <dbReference type="ARBA" id="ARBA00022679"/>
    </source>
</evidence>
<dbReference type="InterPro" id="IPR045270">
    <property type="entry name" value="STKc_AGC"/>
</dbReference>
<keyword evidence="3" id="KW-0808">Transferase</keyword>
<feature type="region of interest" description="Disordered" evidence="8">
    <location>
        <begin position="1"/>
        <end position="42"/>
    </location>
</feature>
<dbReference type="EMBL" id="CAUEEQ010024779">
    <property type="protein sequence ID" value="CAJ0946035.1"/>
    <property type="molecule type" value="Genomic_DNA"/>
</dbReference>
<feature type="domain" description="Protein kinase" evidence="9">
    <location>
        <begin position="53"/>
        <end position="399"/>
    </location>
</feature>
<evidence type="ECO:0000256" key="5">
    <source>
        <dbReference type="ARBA" id="ARBA00022777"/>
    </source>
</evidence>
<dbReference type="PROSITE" id="PS00107">
    <property type="entry name" value="PROTEIN_KINASE_ATP"/>
    <property type="match status" value="1"/>
</dbReference>
<keyword evidence="4 7" id="KW-0547">Nucleotide-binding</keyword>
<evidence type="ECO:0000259" key="9">
    <source>
        <dbReference type="PROSITE" id="PS50011"/>
    </source>
</evidence>
<dbReference type="Proteomes" id="UP001176940">
    <property type="component" value="Unassembled WGS sequence"/>
</dbReference>
<evidence type="ECO:0000256" key="1">
    <source>
        <dbReference type="ARBA" id="ARBA00022527"/>
    </source>
</evidence>
<organism evidence="10 11">
    <name type="scientific">Ranitomeya imitator</name>
    <name type="common">mimic poison frog</name>
    <dbReference type="NCBI Taxonomy" id="111125"/>
    <lineage>
        <taxon>Eukaryota</taxon>
        <taxon>Metazoa</taxon>
        <taxon>Chordata</taxon>
        <taxon>Craniata</taxon>
        <taxon>Vertebrata</taxon>
        <taxon>Euteleostomi</taxon>
        <taxon>Amphibia</taxon>
        <taxon>Batrachia</taxon>
        <taxon>Anura</taxon>
        <taxon>Neobatrachia</taxon>
        <taxon>Hyloidea</taxon>
        <taxon>Dendrobatidae</taxon>
        <taxon>Dendrobatinae</taxon>
        <taxon>Ranitomeya</taxon>
    </lineage>
</organism>
<feature type="compositionally biased region" description="Basic and acidic residues" evidence="8">
    <location>
        <begin position="1"/>
        <end position="14"/>
    </location>
</feature>
<evidence type="ECO:0000313" key="10">
    <source>
        <dbReference type="EMBL" id="CAJ0946035.1"/>
    </source>
</evidence>
<keyword evidence="2" id="KW-0597">Phosphoprotein</keyword>
<gene>
    <name evidence="10" type="ORF">RIMI_LOCUS11121801</name>
</gene>
<evidence type="ECO:0000256" key="8">
    <source>
        <dbReference type="SAM" id="MobiDB-lite"/>
    </source>
</evidence>
<dbReference type="SMART" id="SM00220">
    <property type="entry name" value="S_TKc"/>
    <property type="match status" value="1"/>
</dbReference>
<dbReference type="InterPro" id="IPR008271">
    <property type="entry name" value="Ser/Thr_kinase_AS"/>
</dbReference>
<dbReference type="InterPro" id="IPR011009">
    <property type="entry name" value="Kinase-like_dom_sf"/>
</dbReference>
<dbReference type="Gene3D" id="3.30.200.20">
    <property type="entry name" value="Phosphorylase Kinase, domain 1"/>
    <property type="match status" value="1"/>
</dbReference>
<proteinExistence type="predicted"/>
<keyword evidence="6 7" id="KW-0067">ATP-binding</keyword>
<accession>A0ABN9LRU7</accession>
<protein>
    <recommendedName>
        <fullName evidence="9">Protein kinase domain-containing protein</fullName>
    </recommendedName>
</protein>
<dbReference type="PROSITE" id="PS00108">
    <property type="entry name" value="PROTEIN_KINASE_ST"/>
    <property type="match status" value="1"/>
</dbReference>
<keyword evidence="11" id="KW-1185">Reference proteome</keyword>
<dbReference type="Gene3D" id="1.10.510.10">
    <property type="entry name" value="Transferase(Phosphotransferase) domain 1"/>
    <property type="match status" value="2"/>
</dbReference>